<accession>A0A1I4QG07</accession>
<dbReference type="RefSeq" id="WP_010735819.1">
    <property type="nucleotide sequence ID" value="NZ_AP019810.1"/>
</dbReference>
<dbReference type="EMBL" id="JABCAG010000015">
    <property type="protein sequence ID" value="NMP58163.1"/>
    <property type="molecule type" value="Genomic_DNA"/>
</dbReference>
<feature type="region of interest" description="Disordered" evidence="1">
    <location>
        <begin position="34"/>
        <end position="61"/>
    </location>
</feature>
<dbReference type="EMBL" id="AP019810">
    <property type="protein sequence ID" value="BBM15870.1"/>
    <property type="molecule type" value="Genomic_DNA"/>
</dbReference>
<protein>
    <submittedName>
        <fullName evidence="4">Uncharacterized protein</fullName>
    </submittedName>
</protein>
<evidence type="ECO:0000313" key="4">
    <source>
        <dbReference type="EMBL" id="ONN43012.1"/>
    </source>
</evidence>
<organism evidence="4 5">
    <name type="scientific">Enterococcus mundtii</name>
    <dbReference type="NCBI Taxonomy" id="53346"/>
    <lineage>
        <taxon>Bacteria</taxon>
        <taxon>Bacillati</taxon>
        <taxon>Bacillota</taxon>
        <taxon>Bacilli</taxon>
        <taxon>Lactobacillales</taxon>
        <taxon>Enterococcaceae</taxon>
        <taxon>Enterococcus</taxon>
    </lineage>
</organism>
<feature type="compositionally biased region" description="Basic and acidic residues" evidence="1">
    <location>
        <begin position="34"/>
        <end position="50"/>
    </location>
</feature>
<evidence type="ECO:0000256" key="1">
    <source>
        <dbReference type="SAM" id="MobiDB-lite"/>
    </source>
</evidence>
<name>A0A1I4QG07_ENTMU</name>
<reference evidence="4 5" key="1">
    <citation type="submission" date="2016-12" db="EMBL/GenBank/DDBJ databases">
        <authorList>
            <person name="Song W.-J."/>
            <person name="Kurnit D.M."/>
        </authorList>
    </citation>
    <scope>NUCLEOTIDE SEQUENCE [LARGE SCALE GENOMIC DNA]</scope>
    <source>
        <strain evidence="4 5">CGB1038-1_S1</strain>
    </source>
</reference>
<dbReference type="Proteomes" id="UP000557857">
    <property type="component" value="Unassembled WGS sequence"/>
</dbReference>
<evidence type="ECO:0000313" key="5">
    <source>
        <dbReference type="Proteomes" id="UP000189299"/>
    </source>
</evidence>
<evidence type="ECO:0000313" key="2">
    <source>
        <dbReference type="EMBL" id="BBM15870.1"/>
    </source>
</evidence>
<reference evidence="3 7" key="3">
    <citation type="submission" date="2020-04" db="EMBL/GenBank/DDBJ databases">
        <authorList>
            <person name="Abaymova A."/>
            <person name="Teymurazov M."/>
            <person name="Tazyna O."/>
            <person name="Chatushin Y."/>
            <person name="Svetoch E."/>
            <person name="Pereligyn V."/>
            <person name="Pohylenko V."/>
            <person name="Platonov M."/>
            <person name="Kartsev N."/>
            <person name="Skryabin Y."/>
            <person name="Sizova A."/>
            <person name="Solomentsev V."/>
            <person name="Kislichkina A."/>
            <person name="Bogun A."/>
        </authorList>
    </citation>
    <scope>NUCLEOTIDE SEQUENCE [LARGE SCALE GENOMIC DNA]</scope>
    <source>
        <strain evidence="3">SCPM-O-B-8398</strain>
        <strain evidence="7">SCPM-O-B-8398 (E28)</strain>
    </source>
</reference>
<evidence type="ECO:0000313" key="6">
    <source>
        <dbReference type="Proteomes" id="UP000509460"/>
    </source>
</evidence>
<dbReference type="AlphaFoldDB" id="A0A1I4QG07"/>
<evidence type="ECO:0000313" key="7">
    <source>
        <dbReference type="Proteomes" id="UP000557857"/>
    </source>
</evidence>
<dbReference type="EMBL" id="MSTR01000008">
    <property type="protein sequence ID" value="ONN43012.1"/>
    <property type="molecule type" value="Genomic_DNA"/>
</dbReference>
<evidence type="ECO:0000313" key="3">
    <source>
        <dbReference type="EMBL" id="NMP58163.1"/>
    </source>
</evidence>
<proteinExistence type="predicted"/>
<dbReference type="Proteomes" id="UP000189299">
    <property type="component" value="Unassembled WGS sequence"/>
</dbReference>
<dbReference type="Proteomes" id="UP000509460">
    <property type="component" value="Chromosome"/>
</dbReference>
<sequence length="87" mass="9958">MDELEDLLNELRKTLERWNVQTVGIAMQGNLAAEKKTTDKTHKDAVKEAENSFSSSRDQLENSLKGGFAKKVIEVFDEQEKELKVFE</sequence>
<gene>
    <name evidence="4" type="ORF">BTN92_09645</name>
    <name evidence="2" type="ORF">EM151A_2709</name>
    <name evidence="3" type="ORF">HI921_06735</name>
</gene>
<reference evidence="2 6" key="2">
    <citation type="submission" date="2019-07" db="EMBL/GenBank/DDBJ databases">
        <title>antibiotic susceptibility of plant-derived lactic acid bacteria.</title>
        <authorList>
            <person name="Sugiyama M."/>
            <person name="Noda M."/>
        </authorList>
    </citation>
    <scope>NUCLEOTIDE SEQUENCE [LARGE SCALE GENOMIC DNA]</scope>
    <source>
        <strain evidence="2 6">15-1A</strain>
    </source>
</reference>